<dbReference type="SMART" id="SM00278">
    <property type="entry name" value="HhH1"/>
    <property type="match status" value="2"/>
</dbReference>
<dbReference type="InterPro" id="IPR004509">
    <property type="entry name" value="Competence_ComEA_HhH"/>
</dbReference>
<feature type="region of interest" description="Disordered" evidence="1">
    <location>
        <begin position="57"/>
        <end position="115"/>
    </location>
</feature>
<dbReference type="SUPFAM" id="SSF47781">
    <property type="entry name" value="RuvA domain 2-like"/>
    <property type="match status" value="1"/>
</dbReference>
<dbReference type="AlphaFoldDB" id="A0A559JKT6"/>
<dbReference type="PANTHER" id="PTHR21180">
    <property type="entry name" value="ENDONUCLEASE/EXONUCLEASE/PHOSPHATASE FAMILY DOMAIN-CONTAINING PROTEIN 1"/>
    <property type="match status" value="1"/>
</dbReference>
<proteinExistence type="predicted"/>
<name>A0A559JKT6_9BACL</name>
<dbReference type="GO" id="GO:0006281">
    <property type="term" value="P:DNA repair"/>
    <property type="evidence" value="ECO:0007669"/>
    <property type="project" value="InterPro"/>
</dbReference>
<evidence type="ECO:0000256" key="1">
    <source>
        <dbReference type="SAM" id="MobiDB-lite"/>
    </source>
</evidence>
<comment type="caution">
    <text evidence="3">The sequence shown here is derived from an EMBL/GenBank/DDBJ whole genome shotgun (WGS) entry which is preliminary data.</text>
</comment>
<dbReference type="EMBL" id="VNJJ01000005">
    <property type="protein sequence ID" value="TVY00492.1"/>
    <property type="molecule type" value="Genomic_DNA"/>
</dbReference>
<dbReference type="GO" id="GO:0003677">
    <property type="term" value="F:DNA binding"/>
    <property type="evidence" value="ECO:0007669"/>
    <property type="project" value="UniProtKB-KW"/>
</dbReference>
<keyword evidence="4" id="KW-1185">Reference proteome</keyword>
<dbReference type="Gene3D" id="1.10.150.320">
    <property type="entry name" value="Photosystem II 12 kDa extrinsic protein"/>
    <property type="match status" value="1"/>
</dbReference>
<keyword evidence="3" id="KW-0238">DNA-binding</keyword>
<feature type="compositionally biased region" description="Low complexity" evidence="1">
    <location>
        <begin position="83"/>
        <end position="94"/>
    </location>
</feature>
<dbReference type="Proteomes" id="UP000316330">
    <property type="component" value="Unassembled WGS sequence"/>
</dbReference>
<dbReference type="InterPro" id="IPR003583">
    <property type="entry name" value="Hlx-hairpin-Hlx_DNA-bd_motif"/>
</dbReference>
<feature type="compositionally biased region" description="Basic and acidic residues" evidence="1">
    <location>
        <begin position="57"/>
        <end position="74"/>
    </location>
</feature>
<reference evidence="3 4" key="1">
    <citation type="submission" date="2019-07" db="EMBL/GenBank/DDBJ databases">
        <authorList>
            <person name="Kim J."/>
        </authorList>
    </citation>
    <scope>NUCLEOTIDE SEQUENCE [LARGE SCALE GENOMIC DNA]</scope>
    <source>
        <strain evidence="3 4">G13</strain>
    </source>
</reference>
<evidence type="ECO:0000313" key="4">
    <source>
        <dbReference type="Proteomes" id="UP000316330"/>
    </source>
</evidence>
<dbReference type="NCBIfam" id="TIGR00426">
    <property type="entry name" value="competence protein ComEA helix-hairpin-helix repeat region"/>
    <property type="match status" value="1"/>
</dbReference>
<accession>A0A559JKT6</accession>
<organism evidence="3 4">
    <name type="scientific">Cohnella terricola</name>
    <dbReference type="NCBI Taxonomy" id="1289167"/>
    <lineage>
        <taxon>Bacteria</taxon>
        <taxon>Bacillati</taxon>
        <taxon>Bacillota</taxon>
        <taxon>Bacilli</taxon>
        <taxon>Bacillales</taxon>
        <taxon>Paenibacillaceae</taxon>
        <taxon>Cohnella</taxon>
    </lineage>
</organism>
<dbReference type="GO" id="GO:0015627">
    <property type="term" value="C:type II protein secretion system complex"/>
    <property type="evidence" value="ECO:0007669"/>
    <property type="project" value="TreeGrafter"/>
</dbReference>
<dbReference type="PANTHER" id="PTHR21180:SF32">
    <property type="entry name" value="ENDONUCLEASE_EXONUCLEASE_PHOSPHATASE FAMILY DOMAIN-CONTAINING PROTEIN 1"/>
    <property type="match status" value="1"/>
</dbReference>
<feature type="domain" description="Helix-hairpin-helix DNA-binding motif class 1" evidence="2">
    <location>
        <begin position="125"/>
        <end position="144"/>
    </location>
</feature>
<dbReference type="InterPro" id="IPR010994">
    <property type="entry name" value="RuvA_2-like"/>
</dbReference>
<protein>
    <submittedName>
        <fullName evidence="3">ComEA family DNA-binding protein</fullName>
    </submittedName>
</protein>
<dbReference type="OrthoDB" id="9790239at2"/>
<dbReference type="Pfam" id="PF12836">
    <property type="entry name" value="HHH_3"/>
    <property type="match status" value="1"/>
</dbReference>
<evidence type="ECO:0000313" key="3">
    <source>
        <dbReference type="EMBL" id="TVY00492.1"/>
    </source>
</evidence>
<dbReference type="InterPro" id="IPR051675">
    <property type="entry name" value="Endo/Exo/Phosphatase_dom_1"/>
</dbReference>
<evidence type="ECO:0000259" key="2">
    <source>
        <dbReference type="SMART" id="SM00278"/>
    </source>
</evidence>
<feature type="domain" description="Helix-hairpin-helix DNA-binding motif class 1" evidence="2">
    <location>
        <begin position="155"/>
        <end position="174"/>
    </location>
</feature>
<gene>
    <name evidence="3" type="ORF">FPZ45_10715</name>
</gene>
<sequence>MEDTAMMKTTIRKPLIAVLFMTGVALLVYALFLGSTKNPITEWKPVNEPLKAAVERLSEPVKREQAADTDRKPDLLAAASGNEPSAPETEPAESVGPSTEVIKDPPVPSADSSGSLIDLNRATQSELETLPGIGPSKAKAIIAYREKINGFRQIDQLRDVKGIGPKVYERISGLVRISQK</sequence>
<dbReference type="GO" id="GO:0015628">
    <property type="term" value="P:protein secretion by the type II secretion system"/>
    <property type="evidence" value="ECO:0007669"/>
    <property type="project" value="TreeGrafter"/>
</dbReference>